<dbReference type="InterPro" id="IPR002563">
    <property type="entry name" value="Flavin_Rdtase-like_dom"/>
</dbReference>
<evidence type="ECO:0000256" key="1">
    <source>
        <dbReference type="ARBA" id="ARBA00001917"/>
    </source>
</evidence>
<gene>
    <name evidence="6" type="ORF">SAMN04488244_10447</name>
</gene>
<dbReference type="PANTHER" id="PTHR33798:SF5">
    <property type="entry name" value="FLAVIN REDUCTASE LIKE DOMAIN-CONTAINING PROTEIN"/>
    <property type="match status" value="1"/>
</dbReference>
<feature type="domain" description="Flavin reductase like" evidence="5">
    <location>
        <begin position="19"/>
        <end position="170"/>
    </location>
</feature>
<dbReference type="EMBL" id="FNVG01000004">
    <property type="protein sequence ID" value="SEF82215.1"/>
    <property type="molecule type" value="Genomic_DNA"/>
</dbReference>
<dbReference type="SMART" id="SM00903">
    <property type="entry name" value="Flavin_Reduct"/>
    <property type="match status" value="1"/>
</dbReference>
<dbReference type="InterPro" id="IPR012349">
    <property type="entry name" value="Split_barrel_FMN-bd"/>
</dbReference>
<dbReference type="RefSeq" id="WP_103879326.1">
    <property type="nucleotide sequence ID" value="NZ_FNVG01000004.1"/>
</dbReference>
<dbReference type="SUPFAM" id="SSF50475">
    <property type="entry name" value="FMN-binding split barrel"/>
    <property type="match status" value="1"/>
</dbReference>
<accession>A0A1H5V4A9</accession>
<dbReference type="Pfam" id="PF01613">
    <property type="entry name" value="Flavin_Reduct"/>
    <property type="match status" value="1"/>
</dbReference>
<evidence type="ECO:0000259" key="5">
    <source>
        <dbReference type="SMART" id="SM00903"/>
    </source>
</evidence>
<keyword evidence="7" id="KW-1185">Reference proteome</keyword>
<dbReference type="GO" id="GO:0016646">
    <property type="term" value="F:oxidoreductase activity, acting on the CH-NH group of donors, NAD or NADP as acceptor"/>
    <property type="evidence" value="ECO:0007669"/>
    <property type="project" value="UniProtKB-ARBA"/>
</dbReference>
<evidence type="ECO:0000256" key="4">
    <source>
        <dbReference type="ARBA" id="ARBA00038054"/>
    </source>
</evidence>
<organism evidence="6 7">
    <name type="scientific">Vibrio hangzhouensis</name>
    <dbReference type="NCBI Taxonomy" id="462991"/>
    <lineage>
        <taxon>Bacteria</taxon>
        <taxon>Pseudomonadati</taxon>
        <taxon>Pseudomonadota</taxon>
        <taxon>Gammaproteobacteria</taxon>
        <taxon>Vibrionales</taxon>
        <taxon>Vibrionaceae</taxon>
        <taxon>Vibrio</taxon>
    </lineage>
</organism>
<evidence type="ECO:0000256" key="3">
    <source>
        <dbReference type="ARBA" id="ARBA00022643"/>
    </source>
</evidence>
<comment type="cofactor">
    <cofactor evidence="1">
        <name>FMN</name>
        <dbReference type="ChEBI" id="CHEBI:58210"/>
    </cofactor>
</comment>
<dbReference type="GO" id="GO:0010181">
    <property type="term" value="F:FMN binding"/>
    <property type="evidence" value="ECO:0007669"/>
    <property type="project" value="InterPro"/>
</dbReference>
<name>A0A1H5V4A9_9VIBR</name>
<evidence type="ECO:0000313" key="6">
    <source>
        <dbReference type="EMBL" id="SEF82215.1"/>
    </source>
</evidence>
<dbReference type="Gene3D" id="2.30.110.10">
    <property type="entry name" value="Electron Transport, Fmn-binding Protein, Chain A"/>
    <property type="match status" value="1"/>
</dbReference>
<dbReference type="PANTHER" id="PTHR33798">
    <property type="entry name" value="FLAVOPROTEIN OXYGENASE"/>
    <property type="match status" value="1"/>
</dbReference>
<keyword evidence="3" id="KW-0288">FMN</keyword>
<keyword evidence="2" id="KW-0285">Flavoprotein</keyword>
<reference evidence="7" key="1">
    <citation type="submission" date="2016-10" db="EMBL/GenBank/DDBJ databases">
        <authorList>
            <person name="Varghese N."/>
            <person name="Submissions S."/>
        </authorList>
    </citation>
    <scope>NUCLEOTIDE SEQUENCE [LARGE SCALE GENOMIC DNA]</scope>
    <source>
        <strain evidence="7">CGMCC 1.7062</strain>
    </source>
</reference>
<proteinExistence type="inferred from homology"/>
<evidence type="ECO:0000256" key="2">
    <source>
        <dbReference type="ARBA" id="ARBA00022630"/>
    </source>
</evidence>
<protein>
    <submittedName>
        <fullName evidence="6">NADH-FMN oxidoreductase RutF, flavin reductase (DIM6/NTAB) family</fullName>
    </submittedName>
</protein>
<dbReference type="Proteomes" id="UP000236721">
    <property type="component" value="Unassembled WGS sequence"/>
</dbReference>
<sequence length="203" mass="22187">MLINLEDLSATSIYHLMTQTVIPRPIAWVLTESASDNYNLAPFSYFAPISSNPPLLMISVGKKPDGTLKDTAVNAINNRKLVIHIASVDSADVMTQTSATLSHGESEVQHSQVALNKFEGFSLPKVAECPIAFGCTLHEVVEMGKTPQHLLIAQIEQVYIDDSVVEINNERLLVDALKVNPLSRLGGSDYATLAKTFTIKRPQ</sequence>
<comment type="similarity">
    <text evidence="4">Belongs to the flavoredoxin family.</text>
</comment>
<dbReference type="AlphaFoldDB" id="A0A1H5V4A9"/>
<dbReference type="OrthoDB" id="9794638at2"/>
<evidence type="ECO:0000313" key="7">
    <source>
        <dbReference type="Proteomes" id="UP000236721"/>
    </source>
</evidence>